<comment type="cofactor">
    <cofactor evidence="1">
        <name>Mg(2+)</name>
        <dbReference type="ChEBI" id="CHEBI:18420"/>
    </cofactor>
</comment>
<dbReference type="AlphaFoldDB" id="A0A0C9MDN0"/>
<keyword evidence="12" id="KW-0653">Protein transport</keyword>
<dbReference type="GO" id="GO:0005525">
    <property type="term" value="F:GTP binding"/>
    <property type="evidence" value="ECO:0007669"/>
    <property type="project" value="UniProtKB-KW"/>
</dbReference>
<evidence type="ECO:0000256" key="9">
    <source>
        <dbReference type="ARBA" id="ARBA00022801"/>
    </source>
</evidence>
<evidence type="ECO:0000256" key="8">
    <source>
        <dbReference type="ARBA" id="ARBA00022741"/>
    </source>
</evidence>
<dbReference type="PANTHER" id="PTHR10903">
    <property type="entry name" value="GTPASE, IMAP FAMILY MEMBER-RELATED"/>
    <property type="match status" value="1"/>
</dbReference>
<dbReference type="Pfam" id="PF04548">
    <property type="entry name" value="AIG1"/>
    <property type="match status" value="1"/>
</dbReference>
<keyword evidence="14" id="KW-0342">GTP-binding</keyword>
<feature type="domain" description="AIG1-type G" evidence="18">
    <location>
        <begin position="124"/>
        <end position="262"/>
    </location>
</feature>
<dbReference type="GO" id="GO:0016020">
    <property type="term" value="C:membrane"/>
    <property type="evidence" value="ECO:0007669"/>
    <property type="project" value="UniProtKB-SubCell"/>
</dbReference>
<feature type="region of interest" description="Disordered" evidence="17">
    <location>
        <begin position="1"/>
        <end position="31"/>
    </location>
</feature>
<evidence type="ECO:0000313" key="19">
    <source>
        <dbReference type="EMBL" id="GAN01092.1"/>
    </source>
</evidence>
<dbReference type="InterPro" id="IPR045058">
    <property type="entry name" value="GIMA/IAN/Toc"/>
</dbReference>
<evidence type="ECO:0000256" key="15">
    <source>
        <dbReference type="ARBA" id="ARBA00023136"/>
    </source>
</evidence>
<evidence type="ECO:0000256" key="1">
    <source>
        <dbReference type="ARBA" id="ARBA00001946"/>
    </source>
</evidence>
<dbReference type="SUPFAM" id="SSF52540">
    <property type="entry name" value="P-loop containing nucleoside triphosphate hydrolases"/>
    <property type="match status" value="1"/>
</dbReference>
<feature type="compositionally biased region" description="Polar residues" evidence="17">
    <location>
        <begin position="18"/>
        <end position="31"/>
    </location>
</feature>
<keyword evidence="11" id="KW-0460">Magnesium</keyword>
<dbReference type="InterPro" id="IPR027417">
    <property type="entry name" value="P-loop_NTPase"/>
</dbReference>
<evidence type="ECO:0000256" key="3">
    <source>
        <dbReference type="ARBA" id="ARBA00022448"/>
    </source>
</evidence>
<dbReference type="OrthoDB" id="8954335at2759"/>
<keyword evidence="8" id="KW-0547">Nucleotide-binding</keyword>
<accession>A0A0C9MDN0</accession>
<organism evidence="19">
    <name type="scientific">Mucor ambiguus</name>
    <dbReference type="NCBI Taxonomy" id="91626"/>
    <lineage>
        <taxon>Eukaryota</taxon>
        <taxon>Fungi</taxon>
        <taxon>Fungi incertae sedis</taxon>
        <taxon>Mucoromycota</taxon>
        <taxon>Mucoromycotina</taxon>
        <taxon>Mucoromycetes</taxon>
        <taxon>Mucorales</taxon>
        <taxon>Mucorineae</taxon>
        <taxon>Mucoraceae</taxon>
        <taxon>Mucor</taxon>
    </lineage>
</organism>
<evidence type="ECO:0000259" key="18">
    <source>
        <dbReference type="Pfam" id="PF04548"/>
    </source>
</evidence>
<keyword evidence="10" id="KW-1002">Plastid outer membrane</keyword>
<keyword evidence="15" id="KW-0472">Membrane</keyword>
<evidence type="ECO:0000256" key="12">
    <source>
        <dbReference type="ARBA" id="ARBA00022927"/>
    </source>
</evidence>
<keyword evidence="7" id="KW-0479">Metal-binding</keyword>
<dbReference type="STRING" id="91626.A0A0C9MDN0"/>
<dbReference type="GO" id="GO:0046872">
    <property type="term" value="F:metal ion binding"/>
    <property type="evidence" value="ECO:0007669"/>
    <property type="project" value="UniProtKB-KW"/>
</dbReference>
<evidence type="ECO:0000256" key="5">
    <source>
        <dbReference type="ARBA" id="ARBA00022640"/>
    </source>
</evidence>
<evidence type="ECO:0000256" key="2">
    <source>
        <dbReference type="ARBA" id="ARBA00004167"/>
    </source>
</evidence>
<dbReference type="Gene3D" id="3.40.50.300">
    <property type="entry name" value="P-loop containing nucleotide triphosphate hydrolases"/>
    <property type="match status" value="1"/>
</dbReference>
<protein>
    <recommendedName>
        <fullName evidence="18">AIG1-type G domain-containing protein</fullName>
    </recommendedName>
</protein>
<evidence type="ECO:0000256" key="17">
    <source>
        <dbReference type="SAM" id="MobiDB-lite"/>
    </source>
</evidence>
<evidence type="ECO:0000256" key="13">
    <source>
        <dbReference type="ARBA" id="ARBA00022989"/>
    </source>
</evidence>
<dbReference type="Proteomes" id="UP000053815">
    <property type="component" value="Unassembled WGS sequence"/>
</dbReference>
<evidence type="ECO:0000256" key="7">
    <source>
        <dbReference type="ARBA" id="ARBA00022723"/>
    </source>
</evidence>
<dbReference type="GO" id="GO:0015031">
    <property type="term" value="P:protein transport"/>
    <property type="evidence" value="ECO:0007669"/>
    <property type="project" value="UniProtKB-KW"/>
</dbReference>
<dbReference type="GO" id="GO:0016787">
    <property type="term" value="F:hydrolase activity"/>
    <property type="evidence" value="ECO:0007669"/>
    <property type="project" value="UniProtKB-KW"/>
</dbReference>
<evidence type="ECO:0000313" key="20">
    <source>
        <dbReference type="Proteomes" id="UP000053815"/>
    </source>
</evidence>
<evidence type="ECO:0000256" key="11">
    <source>
        <dbReference type="ARBA" id="ARBA00022842"/>
    </source>
</evidence>
<gene>
    <name evidence="19" type="ORF">MAM1_0004d00523</name>
</gene>
<evidence type="ECO:0000256" key="14">
    <source>
        <dbReference type="ARBA" id="ARBA00023134"/>
    </source>
</evidence>
<evidence type="ECO:0000256" key="6">
    <source>
        <dbReference type="ARBA" id="ARBA00022692"/>
    </source>
</evidence>
<reference evidence="19" key="1">
    <citation type="submission" date="2014-09" db="EMBL/GenBank/DDBJ databases">
        <title>Draft genome sequence of an oleaginous Mucoromycotina fungus Mucor ambiguus NBRC6742.</title>
        <authorList>
            <person name="Takeda I."/>
            <person name="Yamane N."/>
            <person name="Morita T."/>
            <person name="Tamano K."/>
            <person name="Machida M."/>
            <person name="Baker S."/>
            <person name="Koike H."/>
        </authorList>
    </citation>
    <scope>NUCLEOTIDE SEQUENCE</scope>
    <source>
        <strain evidence="19">NBRC 6742</strain>
    </source>
</reference>
<proteinExistence type="predicted"/>
<keyword evidence="20" id="KW-1185">Reference proteome</keyword>
<evidence type="ECO:0000256" key="16">
    <source>
        <dbReference type="ARBA" id="ARBA00024013"/>
    </source>
</evidence>
<name>A0A0C9MDN0_9FUNG</name>
<evidence type="ECO:0000256" key="4">
    <source>
        <dbReference type="ARBA" id="ARBA00022528"/>
    </source>
</evidence>
<keyword evidence="9" id="KW-0378">Hydrolase</keyword>
<dbReference type="PANTHER" id="PTHR10903:SF135">
    <property type="entry name" value="TRANSLOCASE OF CHLOROPLAST 120, CHLOROPLASTIC-RELATED"/>
    <property type="match status" value="1"/>
</dbReference>
<keyword evidence="4" id="KW-0150">Chloroplast</keyword>
<sequence>MSQENPSVSPPSDHYRHNSFNKNANSVRSVDSTSNLYRAPLPQPYHHPTRHTTMWDLNESQRYQHQGIRRGSEQVLQRSLAASSLFPYQPITGFDPLTPSNDNNTVQQIFIAEPDEDPMQHLVIVPLGKTGAGKSSLLNLMLGYDEFKAKAAAKSVTDCITERTGVWAIDQIETIITVADTPGFADTMQRDAEFLEVFQDYILDLGGRLGIDAFLLVFQCDSATNNIMSILDHFNSMMQQFQPNSWWNHVMLVFTRVDYYPNLKFPPNILSKKQSITETLIPDIQKKFNLDSPPKVNAIALLLPNTTWIK</sequence>
<keyword evidence="3" id="KW-0813">Transport</keyword>
<keyword evidence="13" id="KW-1133">Transmembrane helix</keyword>
<dbReference type="EMBL" id="DF836293">
    <property type="protein sequence ID" value="GAN01092.1"/>
    <property type="molecule type" value="Genomic_DNA"/>
</dbReference>
<comment type="subcellular location">
    <subcellularLocation>
        <location evidence="2">Membrane</location>
        <topology evidence="2">Single-pass membrane protein</topology>
    </subcellularLocation>
    <subcellularLocation>
        <location evidence="16">Plastid</location>
        <location evidence="16">Chloroplast outer membrane</location>
    </subcellularLocation>
</comment>
<dbReference type="InterPro" id="IPR006703">
    <property type="entry name" value="G_AIG1"/>
</dbReference>
<evidence type="ECO:0000256" key="10">
    <source>
        <dbReference type="ARBA" id="ARBA00022805"/>
    </source>
</evidence>
<keyword evidence="5" id="KW-0934">Plastid</keyword>
<keyword evidence="6" id="KW-0812">Transmembrane</keyword>